<evidence type="ECO:0008006" key="4">
    <source>
        <dbReference type="Google" id="ProtNLM"/>
    </source>
</evidence>
<gene>
    <name evidence="3" type="ORF">c0_g1_i2</name>
</gene>
<feature type="coiled-coil region" evidence="1">
    <location>
        <begin position="87"/>
        <end position="125"/>
    </location>
</feature>
<accession>A0A0K8V0R8</accession>
<dbReference type="PANTHER" id="PTHR39944:SF1">
    <property type="entry name" value="CALDESMON-RELATED PROTEIN-RELATED"/>
    <property type="match status" value="1"/>
</dbReference>
<evidence type="ECO:0000313" key="3">
    <source>
        <dbReference type="EMBL" id="JAI32378.1"/>
    </source>
</evidence>
<feature type="region of interest" description="Disordered" evidence="2">
    <location>
        <begin position="292"/>
        <end position="311"/>
    </location>
</feature>
<evidence type="ECO:0000256" key="1">
    <source>
        <dbReference type="SAM" id="Coils"/>
    </source>
</evidence>
<dbReference type="EMBL" id="GDHF01019936">
    <property type="protein sequence ID" value="JAI32378.1"/>
    <property type="molecule type" value="Transcribed_RNA"/>
</dbReference>
<feature type="coiled-coil region" evidence="1">
    <location>
        <begin position="197"/>
        <end position="254"/>
    </location>
</feature>
<keyword evidence="1" id="KW-0175">Coiled coil</keyword>
<organism evidence="3">
    <name type="scientific">Bactrocera latifrons</name>
    <name type="common">Malaysian fruit fly</name>
    <name type="synonym">Chaetodacus latifrons</name>
    <dbReference type="NCBI Taxonomy" id="174628"/>
    <lineage>
        <taxon>Eukaryota</taxon>
        <taxon>Metazoa</taxon>
        <taxon>Ecdysozoa</taxon>
        <taxon>Arthropoda</taxon>
        <taxon>Hexapoda</taxon>
        <taxon>Insecta</taxon>
        <taxon>Pterygota</taxon>
        <taxon>Neoptera</taxon>
        <taxon>Endopterygota</taxon>
        <taxon>Diptera</taxon>
        <taxon>Brachycera</taxon>
        <taxon>Muscomorpha</taxon>
        <taxon>Tephritoidea</taxon>
        <taxon>Tephritidae</taxon>
        <taxon>Bactrocera</taxon>
        <taxon>Bactrocera</taxon>
    </lineage>
</organism>
<proteinExistence type="predicted"/>
<name>A0A0K8V0R8_BACLA</name>
<dbReference type="AlphaFoldDB" id="A0A0K8V0R8"/>
<dbReference type="OrthoDB" id="331765at2759"/>
<reference evidence="3" key="1">
    <citation type="submission" date="2015-06" db="EMBL/GenBank/DDBJ databases">
        <authorList>
            <person name="Hoefler B.C."/>
            <person name="Straight P.D."/>
        </authorList>
    </citation>
    <scope>NUCLEOTIDE SEQUENCE</scope>
</reference>
<sequence>MLNCTSRGKEAAIELPKVGNKKPIVLSSQRFNKLLNNANQTDKLRAQKELEEEQKYKEYLKEGSDQLVAHFKGNIQRTQDEKLAEIKVHMEEKITKMQENFHKTKENEERKRSEKLAKAQNLIEQLKPGPKQLHAAALQSEVLRARNVQRNINKEFERAIKQQECMDKMACQQQALGFMEEDIQRQLERHQAMDVYKKEMLQTINDSTKQRAEAKKQLIKEQQAVREAMDQEIKAQIEKEKAIMEKKRAALRKNALEAMKMVEQRRLRERMTEEIENRLCCVYNLGKQDLDAAKQEEDKKPTPEEEKKQEMQVEFLRCIQAKTEAEDDERVRRDISRMQLKFTAEEQEKIRKDKAAKQARIEAYMRELQQQKEAKRRSDEEKRYDMATRFKNCEVNRLFEETQKQQRLAKMQDTRKTLHEQMEQKKRNEKEDKELMRTCESNNEEREDQYFFEYARNLMEDAHKKDRPLYPFVKVVQQYKRDRGIDCERKTPKHLLSQVYIGTRQPGDSKQNDNHNVAAVPMKSSKSKLTPTNSAEALHIGKLPSGSDKLAKTEKNIKDSILENCIKISELIAADTKKTDGSKEKCDNRLVDCLKPSNRVAEAKKEDDCESLISNSKVRYTMLELKELNQFT</sequence>
<feature type="coiled-coil region" evidence="1">
    <location>
        <begin position="347"/>
        <end position="381"/>
    </location>
</feature>
<evidence type="ECO:0000256" key="2">
    <source>
        <dbReference type="SAM" id="MobiDB-lite"/>
    </source>
</evidence>
<dbReference type="PANTHER" id="PTHR39944">
    <property type="match status" value="1"/>
</dbReference>
<protein>
    <recommendedName>
        <fullName evidence="4">Trichohyalin-plectin-homology domain-containing protein</fullName>
    </recommendedName>
</protein>